<feature type="transmembrane region" description="Helical" evidence="2">
    <location>
        <begin position="962"/>
        <end position="982"/>
    </location>
</feature>
<feature type="region of interest" description="Disordered" evidence="1">
    <location>
        <begin position="1071"/>
        <end position="1167"/>
    </location>
</feature>
<feature type="transmembrane region" description="Helical" evidence="2">
    <location>
        <begin position="515"/>
        <end position="539"/>
    </location>
</feature>
<feature type="compositionally biased region" description="Basic and acidic residues" evidence="1">
    <location>
        <begin position="1078"/>
        <end position="1092"/>
    </location>
</feature>
<dbReference type="EMBL" id="CATQJA010002655">
    <property type="protein sequence ID" value="CAJ0578863.1"/>
    <property type="molecule type" value="Genomic_DNA"/>
</dbReference>
<evidence type="ECO:0008006" key="5">
    <source>
        <dbReference type="Google" id="ProtNLM"/>
    </source>
</evidence>
<dbReference type="PANTHER" id="PTHR10796:SF187">
    <property type="entry name" value="SSD DOMAIN-CONTAINING PROTEIN"/>
    <property type="match status" value="1"/>
</dbReference>
<feature type="transmembrane region" description="Helical" evidence="2">
    <location>
        <begin position="179"/>
        <end position="199"/>
    </location>
</feature>
<feature type="transmembrane region" description="Helical" evidence="2">
    <location>
        <begin position="893"/>
        <end position="915"/>
    </location>
</feature>
<feature type="transmembrane region" description="Helical" evidence="2">
    <location>
        <begin position="835"/>
        <end position="857"/>
    </location>
</feature>
<dbReference type="Gene3D" id="1.20.1640.10">
    <property type="entry name" value="Multidrug efflux transporter AcrB transmembrane domain"/>
    <property type="match status" value="1"/>
</dbReference>
<dbReference type="GO" id="GO:0006897">
    <property type="term" value="P:endocytosis"/>
    <property type="evidence" value="ECO:0007669"/>
    <property type="project" value="TreeGrafter"/>
</dbReference>
<gene>
    <name evidence="3" type="ORF">MSPICULIGERA_LOCUS17103</name>
</gene>
<feature type="transmembrane region" description="Helical" evidence="2">
    <location>
        <begin position="551"/>
        <end position="576"/>
    </location>
</feature>
<dbReference type="PANTHER" id="PTHR10796">
    <property type="entry name" value="PATCHED-RELATED"/>
    <property type="match status" value="1"/>
</dbReference>
<evidence type="ECO:0000256" key="2">
    <source>
        <dbReference type="SAM" id="Phobius"/>
    </source>
</evidence>
<name>A0AA36D0N5_9BILA</name>
<feature type="compositionally biased region" description="Basic and acidic residues" evidence="1">
    <location>
        <begin position="77"/>
        <end position="95"/>
    </location>
</feature>
<dbReference type="GO" id="GO:0005886">
    <property type="term" value="C:plasma membrane"/>
    <property type="evidence" value="ECO:0007669"/>
    <property type="project" value="TreeGrafter"/>
</dbReference>
<feature type="transmembrane region" description="Helical" evidence="2">
    <location>
        <begin position="864"/>
        <end position="881"/>
    </location>
</feature>
<keyword evidence="4" id="KW-1185">Reference proteome</keyword>
<comment type="caution">
    <text evidence="3">The sequence shown here is derived from an EMBL/GenBank/DDBJ whole genome shotgun (WGS) entry which is preliminary data.</text>
</comment>
<evidence type="ECO:0000313" key="4">
    <source>
        <dbReference type="Proteomes" id="UP001177023"/>
    </source>
</evidence>
<feature type="transmembrane region" description="Helical" evidence="2">
    <location>
        <begin position="418"/>
        <end position="436"/>
    </location>
</feature>
<feature type="compositionally biased region" description="Low complexity" evidence="1">
    <location>
        <begin position="55"/>
        <end position="71"/>
    </location>
</feature>
<feature type="transmembrane region" description="Helical" evidence="2">
    <location>
        <begin position="448"/>
        <end position="471"/>
    </location>
</feature>
<dbReference type="SUPFAM" id="SSF82866">
    <property type="entry name" value="Multidrug efflux transporter AcrB transmembrane domain"/>
    <property type="match status" value="1"/>
</dbReference>
<keyword evidence="2" id="KW-1133">Transmembrane helix</keyword>
<dbReference type="InterPro" id="IPR051697">
    <property type="entry name" value="Patched_domain-protein"/>
</dbReference>
<dbReference type="GO" id="GO:0030659">
    <property type="term" value="C:cytoplasmic vesicle membrane"/>
    <property type="evidence" value="ECO:0007669"/>
    <property type="project" value="TreeGrafter"/>
</dbReference>
<feature type="region of interest" description="Disordered" evidence="1">
    <location>
        <begin position="1"/>
        <end position="110"/>
    </location>
</feature>
<organism evidence="3 4">
    <name type="scientific">Mesorhabditis spiculigera</name>
    <dbReference type="NCBI Taxonomy" id="96644"/>
    <lineage>
        <taxon>Eukaryota</taxon>
        <taxon>Metazoa</taxon>
        <taxon>Ecdysozoa</taxon>
        <taxon>Nematoda</taxon>
        <taxon>Chromadorea</taxon>
        <taxon>Rhabditida</taxon>
        <taxon>Rhabditina</taxon>
        <taxon>Rhabditomorpha</taxon>
        <taxon>Rhabditoidea</taxon>
        <taxon>Rhabditidae</taxon>
        <taxon>Mesorhabditinae</taxon>
        <taxon>Mesorhabditis</taxon>
    </lineage>
</organism>
<keyword evidence="2" id="KW-0472">Membrane</keyword>
<feature type="transmembrane region" description="Helical" evidence="2">
    <location>
        <begin position="477"/>
        <end position="494"/>
    </location>
</feature>
<evidence type="ECO:0000313" key="3">
    <source>
        <dbReference type="EMBL" id="CAJ0578863.1"/>
    </source>
</evidence>
<dbReference type="AlphaFoldDB" id="A0AA36D0N5"/>
<keyword evidence="2" id="KW-0812">Transmembrane</keyword>
<accession>A0AA36D0N5</accession>
<feature type="non-terminal residue" evidence="3">
    <location>
        <position position="1167"/>
    </location>
</feature>
<feature type="transmembrane region" description="Helical" evidence="2">
    <location>
        <begin position="643"/>
        <end position="663"/>
    </location>
</feature>
<sequence>MLITLDGYTTFERSLKRGPPQAKPPPASDSRFNSLARKPEPELPTSTQPPLPAHSNLSSTTTSNASSSSSSVMPASTDKELPPVKPRDREHETQEMRTSYVEEPPSPETLRREAKGAAAALVRRVTNEMAMAHFVQKVEVNEEDSQGARGAYRCSQWPERVLRKVLWYMGKALANHNSIFSITALILVGLSLVIPVLYWDKLSVALPFRSLVQTNEFDVASSGVGILRQIAPNFNTTNPSYAPLLRLNNYTYAVLFKNLDPKETILQDKTIATYSNVKAMMQGIGFGGKSWTDLCSAESCSADSSILDKIVKKSTQIALTYPETYVSLSREDTNLTRVFLASTIGGVELDVDGAIASAQALLIPFGLNRNLNDQDTQLWEQSFLHKVDALRKEEPSLEVCRWSHLEFVDTVLEALERYHYWAAVSGGLVLLISLAASFRSNAYQSKPLIGLATGVVLLGSAAAGMCVSVSGSPIINLLLLPVTFIIMGIGSCYCQSLHIAWNKFSAVALHPSEKIALVMAYEGTFICASSLLLITMFVISGILSATPYVQTAFLTMAAGIAALLILSLLFLTVFVFKSGRREAKGCKWYHFCRSGDTHFPSANLVDFENAQLEVLHDRLIDTKSSPCRQFAAWLFGPSLRYPLVFLCTVYLLLAAWGCVNINIDLREEHFLPSHSEARKFLENFRELFGRTEEYLEITIEQTLDYHEPSLRQSILDLLEQPVKEDYASRAVSWLADFGRFEKSSVYEINQDTFVPIVRLVFLTTDPYQRYASDVVYDHFQMQITRSRMYLELNKKGVEHRREVVDGLLSRARAMQLPITIKAPFLFSIQHDLQSLSTALFAFGVFLTVLLFVSLFIFGQPSLTFVVVATSLCVIIETVGYASHWGVPLNTVTLTMAICANALSCVVSMSFCYAYANSGRGLRPAQRIQYTFQSCLVPVTIAIALPVVTYLPLLRIDAPIVLHIWRILLLNGIASFAHILLFLPNAVSFLNDNALSTISSLMHGADDESSIYYIPTAGRIIPTEGIYQSYNYTMPKMAPPPSYLAIGPADPLYGRFEPGIYGRMRRPSVAESSIVGTPRIDDRRRRREFRDPECIYEAPPSPMHRTTREEIVPPRMQPQRKEGRGTDRLERRESQNGPHWRQLLQEGSPATSAQPSYFAYNNPAFYPR</sequence>
<feature type="transmembrane region" description="Helical" evidence="2">
    <location>
        <begin position="927"/>
        <end position="950"/>
    </location>
</feature>
<dbReference type="GO" id="GO:0018996">
    <property type="term" value="P:molting cycle, collagen and cuticulin-based cuticle"/>
    <property type="evidence" value="ECO:0007669"/>
    <property type="project" value="TreeGrafter"/>
</dbReference>
<feature type="compositionally biased region" description="Basic and acidic residues" evidence="1">
    <location>
        <begin position="1118"/>
        <end position="1133"/>
    </location>
</feature>
<reference evidence="3" key="1">
    <citation type="submission" date="2023-06" db="EMBL/GenBank/DDBJ databases">
        <authorList>
            <person name="Delattre M."/>
        </authorList>
    </citation>
    <scope>NUCLEOTIDE SEQUENCE</scope>
    <source>
        <strain evidence="3">AF72</strain>
    </source>
</reference>
<protein>
    <recommendedName>
        <fullName evidence="5">SSD domain-containing protein</fullName>
    </recommendedName>
</protein>
<evidence type="ECO:0000256" key="1">
    <source>
        <dbReference type="SAM" id="MobiDB-lite"/>
    </source>
</evidence>
<dbReference type="Proteomes" id="UP001177023">
    <property type="component" value="Unassembled WGS sequence"/>
</dbReference>
<proteinExistence type="predicted"/>